<feature type="compositionally biased region" description="Low complexity" evidence="5">
    <location>
        <begin position="744"/>
        <end position="768"/>
    </location>
</feature>
<evidence type="ECO:0000256" key="6">
    <source>
        <dbReference type="SAM" id="Phobius"/>
    </source>
</evidence>
<dbReference type="AlphaFoldDB" id="A0AAD2GYX5"/>
<protein>
    <recommendedName>
        <fullName evidence="9">DUF300-domain-containing protein</fullName>
    </recommendedName>
</protein>
<dbReference type="InterPro" id="IPR005178">
    <property type="entry name" value="Ostalpha/TMEM184C"/>
</dbReference>
<evidence type="ECO:0000256" key="3">
    <source>
        <dbReference type="ARBA" id="ARBA00022989"/>
    </source>
</evidence>
<feature type="transmembrane region" description="Helical" evidence="6">
    <location>
        <begin position="313"/>
        <end position="343"/>
    </location>
</feature>
<evidence type="ECO:0000256" key="4">
    <source>
        <dbReference type="ARBA" id="ARBA00023136"/>
    </source>
</evidence>
<feature type="compositionally biased region" description="Low complexity" evidence="5">
    <location>
        <begin position="576"/>
        <end position="589"/>
    </location>
</feature>
<feature type="region of interest" description="Disordered" evidence="5">
    <location>
        <begin position="550"/>
        <end position="836"/>
    </location>
</feature>
<organism evidence="7 8">
    <name type="scientific">Mycena citricolor</name>
    <dbReference type="NCBI Taxonomy" id="2018698"/>
    <lineage>
        <taxon>Eukaryota</taxon>
        <taxon>Fungi</taxon>
        <taxon>Dikarya</taxon>
        <taxon>Basidiomycota</taxon>
        <taxon>Agaricomycotina</taxon>
        <taxon>Agaricomycetes</taxon>
        <taxon>Agaricomycetidae</taxon>
        <taxon>Agaricales</taxon>
        <taxon>Marasmiineae</taxon>
        <taxon>Mycenaceae</taxon>
        <taxon>Mycena</taxon>
    </lineage>
</organism>
<evidence type="ECO:0000256" key="2">
    <source>
        <dbReference type="ARBA" id="ARBA00022692"/>
    </source>
</evidence>
<name>A0AAD2GYX5_9AGAR</name>
<dbReference type="SMART" id="SM01417">
    <property type="entry name" value="Solute_trans_a"/>
    <property type="match status" value="1"/>
</dbReference>
<feature type="transmembrane region" description="Helical" evidence="6">
    <location>
        <begin position="278"/>
        <end position="301"/>
    </location>
</feature>
<feature type="transmembrane region" description="Helical" evidence="6">
    <location>
        <begin position="355"/>
        <end position="375"/>
    </location>
</feature>
<dbReference type="EMBL" id="CAVNYO010000094">
    <property type="protein sequence ID" value="CAK5265590.1"/>
    <property type="molecule type" value="Genomic_DNA"/>
</dbReference>
<proteinExistence type="predicted"/>
<sequence length="836" mass="93006">IVVAKTFPGFLRFALHHQRRPRRHRAALAPRCLRSPRFRALLDILRDFSHSYDLTTSPSRHYDLQNANYSSIVNQRMSGQTTTTSSAAVCATETANKPPSLFQNGNLVFQGNSSCASVGWIVAALFTLAAMVTSFWLPSKLTIASRNGSKDVGEYHICKMQVSNLVADIVRILFMVPIYAVISLASYIFWNNSTPLLLIRDCYESTVLTAFFYLLLNYLSPNIEDQQAIFLKVGLSRAADAAAIARGEEVKKWVFPLGFIKAKPADGLYFLQMMKWGVLQYCVMRPLTTLAAVLLNYLGWYCESSWSPKWGHIYISALVSISVSVAMYCLLQLYVTIAVYLAPQQPLLKLFSIKAVVFLTFWQSIFLSALSTFGVVKNTTYMTAADINIGIGALLETFEMMVFGFLHVKAFSYRPYKPYHDKRSNAPLPIRTARLPALANAFDFRETFREIWAGWVYILDRVRGREPETDFGARRTLHYESAFGRPRQSNLPGGDASAKEKAFIAEPAAPGLGDIYSRREDFPWLALPNYERREKSEGLEMAIDRELARRGYDSNAPGRGHIAPPREEAQGHKAQRSWWRSVYSRVSQSAPDEDEHRLTSQPSRRKKVKSSSRVETPADRRPLFDANYDFDDPPPEPFLPPRAQQTADTLGPLSNFTAHRSSHQRASPAFARSDSLLGRVFPPSNETHGTESLPPPSSSFHGAVPQSRMTPRGRVVVTIPPILGNAVPPATGPTSWSPPPQWSPAPMQAIQPPAPSRPSSGGLRRSSAQIYPADSTRRGRRQSADVSPYGSPAPTSPSPPPSSSSHATNWPGPSHSRTPHSGKYAADSRYPPLRPS</sequence>
<reference evidence="7" key="1">
    <citation type="submission" date="2023-11" db="EMBL/GenBank/DDBJ databases">
        <authorList>
            <person name="De Vega J J."/>
            <person name="De Vega J J."/>
        </authorList>
    </citation>
    <scope>NUCLEOTIDE SEQUENCE</scope>
</reference>
<evidence type="ECO:0000256" key="1">
    <source>
        <dbReference type="ARBA" id="ARBA00004141"/>
    </source>
</evidence>
<keyword evidence="3 6" id="KW-1133">Transmembrane helix</keyword>
<evidence type="ECO:0008006" key="9">
    <source>
        <dbReference type="Google" id="ProtNLM"/>
    </source>
</evidence>
<keyword evidence="4 6" id="KW-0472">Membrane</keyword>
<evidence type="ECO:0000256" key="5">
    <source>
        <dbReference type="SAM" id="MobiDB-lite"/>
    </source>
</evidence>
<feature type="transmembrane region" description="Helical" evidence="6">
    <location>
        <begin position="387"/>
        <end position="408"/>
    </location>
</feature>
<dbReference type="GO" id="GO:0016020">
    <property type="term" value="C:membrane"/>
    <property type="evidence" value="ECO:0007669"/>
    <property type="project" value="UniProtKB-SubCell"/>
</dbReference>
<gene>
    <name evidence="7" type="ORF">MYCIT1_LOCUS6695</name>
</gene>
<comment type="caution">
    <text evidence="7">The sequence shown here is derived from an EMBL/GenBank/DDBJ whole genome shotgun (WGS) entry which is preliminary data.</text>
</comment>
<feature type="transmembrane region" description="Helical" evidence="6">
    <location>
        <begin position="169"/>
        <end position="190"/>
    </location>
</feature>
<evidence type="ECO:0000313" key="8">
    <source>
        <dbReference type="Proteomes" id="UP001295794"/>
    </source>
</evidence>
<keyword evidence="2 6" id="KW-0812">Transmembrane</keyword>
<accession>A0AAD2GYX5</accession>
<keyword evidence="8" id="KW-1185">Reference proteome</keyword>
<comment type="subcellular location">
    <subcellularLocation>
        <location evidence="1">Membrane</location>
        <topology evidence="1">Multi-pass membrane protein</topology>
    </subcellularLocation>
</comment>
<dbReference type="Pfam" id="PF03619">
    <property type="entry name" value="Solute_trans_a"/>
    <property type="match status" value="1"/>
</dbReference>
<dbReference type="Proteomes" id="UP001295794">
    <property type="component" value="Unassembled WGS sequence"/>
</dbReference>
<evidence type="ECO:0000313" key="7">
    <source>
        <dbReference type="EMBL" id="CAK5265590.1"/>
    </source>
</evidence>
<feature type="transmembrane region" description="Helical" evidence="6">
    <location>
        <begin position="118"/>
        <end position="137"/>
    </location>
</feature>
<feature type="compositionally biased region" description="Polar residues" evidence="5">
    <location>
        <begin position="643"/>
        <end position="659"/>
    </location>
</feature>
<feature type="non-terminal residue" evidence="7">
    <location>
        <position position="1"/>
    </location>
</feature>
<dbReference type="PANTHER" id="PTHR23423">
    <property type="entry name" value="ORGANIC SOLUTE TRANSPORTER-RELATED"/>
    <property type="match status" value="1"/>
</dbReference>